<dbReference type="STRING" id="1314782.A0A165QPD6"/>
<evidence type="ECO:0000313" key="2">
    <source>
        <dbReference type="EMBL" id="KZT22699.1"/>
    </source>
</evidence>
<feature type="compositionally biased region" description="Low complexity" evidence="1">
    <location>
        <begin position="581"/>
        <end position="593"/>
    </location>
</feature>
<dbReference type="OrthoDB" id="9402762at2759"/>
<evidence type="ECO:0000256" key="1">
    <source>
        <dbReference type="SAM" id="MobiDB-lite"/>
    </source>
</evidence>
<feature type="compositionally biased region" description="Low complexity" evidence="1">
    <location>
        <begin position="557"/>
        <end position="569"/>
    </location>
</feature>
<sequence length="738" mass="83106">MSMSSMEDTLQKISNSLPHRPIEKDRLDMLVKAALEENGEVQGRETRKARWEFLLKDEIFKLAATEGEALQNPDTDYYDRLRDRLDLVLTFTEHDVCEQTFPFTVLQDLLETQTIRSCSHVFSWIEERADRLTEGMIPQKGKALILLRTLNDLLRRLSKMGSSTIFCGRILTFLSGVFPLGERSGVNLRGEYGPTWDGPGLKKDSQSETKENKEAKEQPSEEKMQVDDPLESEEDFYTTFWSLQLPFSRPPLFADPKTLLAFKAAVDKVLPVIKEATSKERAMMGNRSNDPNAASKSLKRKREPEPGEETSKVTEYFFAKFLTSPELLDLEIADTHFRRQFLFQLLILLQHLLSFTKAATTAWSHSRNRSLQIDFTLDDENAKWVQSTIDSIIRDFLPSTFPNGILFRDTVKTILEREKNWVQWKNELCAPFDREPWSKQVDEERKVGLEEATKPARDKMREDPPEWEHRLGSAPLTEIWEMGYRDLGDLRRVPDPGTIKDFADKVRMEDRRIEMRRNTLTKAAERLAQARARAEASKASTPAPPAKETNGSPSQESASRLAVASAASPPLHPSLPPKPGSAPAEVPASASAPVPTPTPAPSVPPVSTITPAAPAPPPPIVDDQINKFEENKWRWAWLCLRVAREQYYEYLGKVESGYVLGLERAIKEGLNSKSKKDEGAKEQDRGTSPATSIVQVAVSEGDAQVAISEGDVQTVPSEGDVQMNATPDVEGDVKMEER</sequence>
<feature type="compositionally biased region" description="Pro residues" evidence="1">
    <location>
        <begin position="594"/>
        <end position="604"/>
    </location>
</feature>
<dbReference type="PANTHER" id="PTHR13265">
    <property type="entry name" value="THO COMPLEX SUBUNIT 1"/>
    <property type="match status" value="1"/>
</dbReference>
<feature type="region of interest" description="Disordered" evidence="1">
    <location>
        <begin position="526"/>
        <end position="623"/>
    </location>
</feature>
<reference evidence="2 3" key="1">
    <citation type="journal article" date="2016" name="Mol. Biol. Evol.">
        <title>Comparative Genomics of Early-Diverging Mushroom-Forming Fungi Provides Insights into the Origins of Lignocellulose Decay Capabilities.</title>
        <authorList>
            <person name="Nagy L.G."/>
            <person name="Riley R."/>
            <person name="Tritt A."/>
            <person name="Adam C."/>
            <person name="Daum C."/>
            <person name="Floudas D."/>
            <person name="Sun H."/>
            <person name="Yadav J.S."/>
            <person name="Pangilinan J."/>
            <person name="Larsson K.H."/>
            <person name="Matsuura K."/>
            <person name="Barry K."/>
            <person name="Labutti K."/>
            <person name="Kuo R."/>
            <person name="Ohm R.A."/>
            <person name="Bhattacharya S.S."/>
            <person name="Shirouzu T."/>
            <person name="Yoshinaga Y."/>
            <person name="Martin F.M."/>
            <person name="Grigoriev I.V."/>
            <person name="Hibbett D.S."/>
        </authorList>
    </citation>
    <scope>NUCLEOTIDE SEQUENCE [LARGE SCALE GENOMIC DNA]</scope>
    <source>
        <strain evidence="2 3">HHB14362 ss-1</strain>
    </source>
</reference>
<protein>
    <recommendedName>
        <fullName evidence="4">THO complex subunit 1 transcription elongation factor-domain-containing protein</fullName>
    </recommendedName>
</protein>
<dbReference type="GO" id="GO:0006406">
    <property type="term" value="P:mRNA export from nucleus"/>
    <property type="evidence" value="ECO:0007669"/>
    <property type="project" value="TreeGrafter"/>
</dbReference>
<feature type="compositionally biased region" description="Low complexity" evidence="1">
    <location>
        <begin position="526"/>
        <end position="549"/>
    </location>
</feature>
<organism evidence="2 3">
    <name type="scientific">Neolentinus lepideus HHB14362 ss-1</name>
    <dbReference type="NCBI Taxonomy" id="1314782"/>
    <lineage>
        <taxon>Eukaryota</taxon>
        <taxon>Fungi</taxon>
        <taxon>Dikarya</taxon>
        <taxon>Basidiomycota</taxon>
        <taxon>Agaricomycotina</taxon>
        <taxon>Agaricomycetes</taxon>
        <taxon>Gloeophyllales</taxon>
        <taxon>Gloeophyllaceae</taxon>
        <taxon>Neolentinus</taxon>
    </lineage>
</organism>
<dbReference type="GO" id="GO:0000445">
    <property type="term" value="C:THO complex part of transcription export complex"/>
    <property type="evidence" value="ECO:0007669"/>
    <property type="project" value="TreeGrafter"/>
</dbReference>
<evidence type="ECO:0008006" key="4">
    <source>
        <dbReference type="Google" id="ProtNLM"/>
    </source>
</evidence>
<feature type="compositionally biased region" description="Pro residues" evidence="1">
    <location>
        <begin position="570"/>
        <end position="580"/>
    </location>
</feature>
<gene>
    <name evidence="2" type="ORF">NEOLEDRAFT_1119319</name>
</gene>
<evidence type="ECO:0000313" key="3">
    <source>
        <dbReference type="Proteomes" id="UP000076761"/>
    </source>
</evidence>
<feature type="compositionally biased region" description="Polar residues" evidence="1">
    <location>
        <begin position="286"/>
        <end position="295"/>
    </location>
</feature>
<feature type="region of interest" description="Disordered" evidence="1">
    <location>
        <begin position="191"/>
        <end position="229"/>
    </location>
</feature>
<dbReference type="Pfam" id="PF11957">
    <property type="entry name" value="efThoc1"/>
    <property type="match status" value="1"/>
</dbReference>
<dbReference type="AlphaFoldDB" id="A0A165QPD6"/>
<feature type="region of interest" description="Disordered" evidence="1">
    <location>
        <begin position="709"/>
        <end position="738"/>
    </location>
</feature>
<feature type="compositionally biased region" description="Basic and acidic residues" evidence="1">
    <location>
        <begin position="674"/>
        <end position="685"/>
    </location>
</feature>
<dbReference type="InterPro" id="IPR021861">
    <property type="entry name" value="THO_THOC1"/>
</dbReference>
<feature type="compositionally biased region" description="Basic and acidic residues" evidence="1">
    <location>
        <begin position="200"/>
        <end position="226"/>
    </location>
</feature>
<feature type="region of interest" description="Disordered" evidence="1">
    <location>
        <begin position="280"/>
        <end position="309"/>
    </location>
</feature>
<dbReference type="InParanoid" id="A0A165QPD6"/>
<dbReference type="Proteomes" id="UP000076761">
    <property type="component" value="Unassembled WGS sequence"/>
</dbReference>
<feature type="region of interest" description="Disordered" evidence="1">
    <location>
        <begin position="671"/>
        <end position="691"/>
    </location>
</feature>
<keyword evidence="3" id="KW-1185">Reference proteome</keyword>
<accession>A0A165QPD6</accession>
<dbReference type="FunCoup" id="A0A165QPD6">
    <property type="interactions" value="614"/>
</dbReference>
<proteinExistence type="predicted"/>
<dbReference type="PANTHER" id="PTHR13265:SF0">
    <property type="entry name" value="HPR1"/>
    <property type="match status" value="1"/>
</dbReference>
<dbReference type="EMBL" id="KV425593">
    <property type="protein sequence ID" value="KZT22699.1"/>
    <property type="molecule type" value="Genomic_DNA"/>
</dbReference>
<name>A0A165QPD6_9AGAM</name>